<comment type="caution">
    <text evidence="1">The sequence shown here is derived from an EMBL/GenBank/DDBJ whole genome shotgun (WGS) entry which is preliminary data.</text>
</comment>
<protein>
    <submittedName>
        <fullName evidence="1">Uncharacterized protein</fullName>
    </submittedName>
</protein>
<sequence>MSLLIDNGRAYISILFVRVEASVMRRMVMGVLAERFGGGALAIAVYKHAPGMSSACAKKRYVRGHMARIATRVRTLSVKHV</sequence>
<gene>
    <name evidence="1" type="ORF">KDW93_12490</name>
</gene>
<proteinExistence type="predicted"/>
<organism evidence="1 2">
    <name type="scientific">Burkholderia ambifaria</name>
    <dbReference type="NCBI Taxonomy" id="152480"/>
    <lineage>
        <taxon>Bacteria</taxon>
        <taxon>Pseudomonadati</taxon>
        <taxon>Pseudomonadota</taxon>
        <taxon>Betaproteobacteria</taxon>
        <taxon>Burkholderiales</taxon>
        <taxon>Burkholderiaceae</taxon>
        <taxon>Burkholderia</taxon>
        <taxon>Burkholderia cepacia complex</taxon>
    </lineage>
</organism>
<dbReference type="RefSeq" id="WP_212080039.1">
    <property type="nucleotide sequence ID" value="NZ_JAGSVG010000009.1"/>
</dbReference>
<dbReference type="Proteomes" id="UP000682266">
    <property type="component" value="Unassembled WGS sequence"/>
</dbReference>
<dbReference type="EMBL" id="JAGSVG010000009">
    <property type="protein sequence ID" value="MBR8129787.1"/>
    <property type="molecule type" value="Genomic_DNA"/>
</dbReference>
<dbReference type="AlphaFoldDB" id="A0AA41JJY8"/>
<accession>A0AA41JJY8</accession>
<evidence type="ECO:0000313" key="1">
    <source>
        <dbReference type="EMBL" id="MBR8129787.1"/>
    </source>
</evidence>
<name>A0AA41JJY8_9BURK</name>
<reference evidence="1" key="1">
    <citation type="submission" date="2021-04" db="EMBL/GenBank/DDBJ databases">
        <title>A collection of bacterial strains from the Burkholderia cepacia Research Laboratory and Repository.</title>
        <authorList>
            <person name="Lipuma J."/>
            <person name="Spilker T."/>
        </authorList>
    </citation>
    <scope>NUCLEOTIDE SEQUENCE</scope>
    <source>
        <strain evidence="1">AU36012</strain>
    </source>
</reference>
<evidence type="ECO:0000313" key="2">
    <source>
        <dbReference type="Proteomes" id="UP000682266"/>
    </source>
</evidence>